<evidence type="ECO:0000256" key="2">
    <source>
        <dbReference type="ARBA" id="ARBA00022692"/>
    </source>
</evidence>
<reference evidence="7 8" key="1">
    <citation type="submission" date="2019-07" db="EMBL/GenBank/DDBJ databases">
        <title>Genomics analysis of Aphanomyces spp. identifies a new class of oomycete effector associated with host adaptation.</title>
        <authorList>
            <person name="Gaulin E."/>
        </authorList>
    </citation>
    <scope>NUCLEOTIDE SEQUENCE [LARGE SCALE GENOMIC DNA]</scope>
    <source>
        <strain evidence="7 8">ATCC 201684</strain>
    </source>
</reference>
<evidence type="ECO:0000259" key="6">
    <source>
        <dbReference type="Pfam" id="PF01490"/>
    </source>
</evidence>
<organism evidence="7 8">
    <name type="scientific">Aphanomyces euteiches</name>
    <dbReference type="NCBI Taxonomy" id="100861"/>
    <lineage>
        <taxon>Eukaryota</taxon>
        <taxon>Sar</taxon>
        <taxon>Stramenopiles</taxon>
        <taxon>Oomycota</taxon>
        <taxon>Saprolegniomycetes</taxon>
        <taxon>Saprolegniales</taxon>
        <taxon>Verrucalvaceae</taxon>
        <taxon>Aphanomyces</taxon>
    </lineage>
</organism>
<evidence type="ECO:0000256" key="4">
    <source>
        <dbReference type="ARBA" id="ARBA00023136"/>
    </source>
</evidence>
<keyword evidence="8" id="KW-1185">Reference proteome</keyword>
<feature type="transmembrane region" description="Helical" evidence="5">
    <location>
        <begin position="165"/>
        <end position="183"/>
    </location>
</feature>
<sequence>MMESKPLLAKYTEFPAVADEPAPKEGTIFTSFLGLMSTMAGACILTLPSTMSAATVWPASLLLLALAGLAYAGCFCLCVACDGSGGAESFESLIQRLRHPVQLWLVRTLLMMLLFGAIIMYIVIAIDMLSPFVPLSRFVLGGLFAAVCLPLCLPDTVTALRYTNSVVVACVLYIVVVLTWQATTQPWPEPKPSNSSIFGGFAYTVPIQALSYCMHLNVPQVYNELGHKQSMPTVLVLVLGGGFGLYLTSAIAGYVCFNGTPPGDILNGFANDNASINGVRLALGLCMVCKTPVTYQPLRDVLESLVHDYQVPKMPFRVAVTSVFLITSWILAVTAKDVSYVMDWVGATAGIMLSFAFPGLFLWELLDNDDHHTFSSAQVLRYRTLAAFMMATGVTLSIISIAKIIWFD</sequence>
<dbReference type="VEuPathDB" id="FungiDB:AeMF1_016904"/>
<accession>A0A6G0WG65</accession>
<gene>
    <name evidence="7" type="ORF">Ae201684_015854</name>
</gene>
<feature type="transmembrane region" description="Helical" evidence="5">
    <location>
        <begin position="104"/>
        <end position="126"/>
    </location>
</feature>
<keyword evidence="3 5" id="KW-1133">Transmembrane helix</keyword>
<dbReference type="PANTHER" id="PTHR22950">
    <property type="entry name" value="AMINO ACID TRANSPORTER"/>
    <property type="match status" value="1"/>
</dbReference>
<protein>
    <recommendedName>
        <fullName evidence="6">Amino acid transporter transmembrane domain-containing protein</fullName>
    </recommendedName>
</protein>
<keyword evidence="2 5" id="KW-0812">Transmembrane</keyword>
<feature type="transmembrane region" description="Helical" evidence="5">
    <location>
        <begin position="234"/>
        <end position="255"/>
    </location>
</feature>
<keyword evidence="4 5" id="KW-0472">Membrane</keyword>
<evidence type="ECO:0000256" key="5">
    <source>
        <dbReference type="SAM" id="Phobius"/>
    </source>
</evidence>
<dbReference type="PANTHER" id="PTHR22950:SF702">
    <property type="entry name" value="AMINO ACID TRANSPORTER PROTEIN"/>
    <property type="match status" value="1"/>
</dbReference>
<feature type="transmembrane region" description="Helical" evidence="5">
    <location>
        <begin position="195"/>
        <end position="213"/>
    </location>
</feature>
<comment type="subcellular location">
    <subcellularLocation>
        <location evidence="1">Membrane</location>
        <topology evidence="1">Multi-pass membrane protein</topology>
    </subcellularLocation>
</comment>
<dbReference type="Proteomes" id="UP000481153">
    <property type="component" value="Unassembled WGS sequence"/>
</dbReference>
<feature type="transmembrane region" description="Helical" evidence="5">
    <location>
        <begin position="132"/>
        <end position="153"/>
    </location>
</feature>
<evidence type="ECO:0000313" key="7">
    <source>
        <dbReference type="EMBL" id="KAF0725700.1"/>
    </source>
</evidence>
<dbReference type="GO" id="GO:0016020">
    <property type="term" value="C:membrane"/>
    <property type="evidence" value="ECO:0007669"/>
    <property type="project" value="UniProtKB-SubCell"/>
</dbReference>
<dbReference type="AlphaFoldDB" id="A0A6G0WG65"/>
<evidence type="ECO:0000256" key="3">
    <source>
        <dbReference type="ARBA" id="ARBA00022989"/>
    </source>
</evidence>
<evidence type="ECO:0000313" key="8">
    <source>
        <dbReference type="Proteomes" id="UP000481153"/>
    </source>
</evidence>
<name>A0A6G0WG65_9STRA</name>
<feature type="transmembrane region" description="Helical" evidence="5">
    <location>
        <begin position="344"/>
        <end position="363"/>
    </location>
</feature>
<evidence type="ECO:0000256" key="1">
    <source>
        <dbReference type="ARBA" id="ARBA00004141"/>
    </source>
</evidence>
<feature type="transmembrane region" description="Helical" evidence="5">
    <location>
        <begin position="59"/>
        <end position="83"/>
    </location>
</feature>
<dbReference type="Pfam" id="PF01490">
    <property type="entry name" value="Aa_trans"/>
    <property type="match status" value="1"/>
</dbReference>
<comment type="caution">
    <text evidence="7">The sequence shown here is derived from an EMBL/GenBank/DDBJ whole genome shotgun (WGS) entry which is preliminary data.</text>
</comment>
<feature type="transmembrane region" description="Helical" evidence="5">
    <location>
        <begin position="314"/>
        <end position="332"/>
    </location>
</feature>
<dbReference type="EMBL" id="VJMJ01000234">
    <property type="protein sequence ID" value="KAF0725700.1"/>
    <property type="molecule type" value="Genomic_DNA"/>
</dbReference>
<dbReference type="InterPro" id="IPR013057">
    <property type="entry name" value="AA_transpt_TM"/>
</dbReference>
<dbReference type="GO" id="GO:0015179">
    <property type="term" value="F:L-amino acid transmembrane transporter activity"/>
    <property type="evidence" value="ECO:0007669"/>
    <property type="project" value="TreeGrafter"/>
</dbReference>
<proteinExistence type="predicted"/>
<feature type="domain" description="Amino acid transporter transmembrane" evidence="6">
    <location>
        <begin position="25"/>
        <end position="405"/>
    </location>
</feature>
<feature type="transmembrane region" description="Helical" evidence="5">
    <location>
        <begin position="28"/>
        <end position="47"/>
    </location>
</feature>
<feature type="transmembrane region" description="Helical" evidence="5">
    <location>
        <begin position="384"/>
        <end position="406"/>
    </location>
</feature>